<sequence>MRRHACVSVDTGLYRVQADVGFRTNGPRARAASQRLGRRVRLTYACSVALDLGRVPLSGTQIHTGGLGRAIERFFAQHADVLNVRSCQCVHIDAHTTQWDLVLGSVPHRLSCPIYMSWGLVWSSRGAPVAAQLRAPHLPHRLEQVHSQLLRRILNDLIVPTADQMHGAYGEHLRTVTPWLEHMSASLDTMWRHGVHAPWDTTSGTLSALVRADDAVHPPSSFPLVWPHTERSPSLMSDDLPVLSSDATCILSPHRSARERSSPHDPNSDGVGESPCASPR</sequence>
<proteinExistence type="predicted"/>
<evidence type="ECO:0000313" key="2">
    <source>
        <dbReference type="EMBL" id="SHO77226.1"/>
    </source>
</evidence>
<dbReference type="EMBL" id="LT671822">
    <property type="protein sequence ID" value="SHO77226.1"/>
    <property type="molecule type" value="Genomic_DNA"/>
</dbReference>
<feature type="compositionally biased region" description="Basic and acidic residues" evidence="1">
    <location>
        <begin position="256"/>
        <end position="267"/>
    </location>
</feature>
<dbReference type="OrthoDB" id="10330909at2759"/>
<dbReference type="AlphaFoldDB" id="A0A1M8A457"/>
<evidence type="ECO:0000313" key="3">
    <source>
        <dbReference type="Proteomes" id="UP000186303"/>
    </source>
</evidence>
<keyword evidence="3" id="KW-1185">Reference proteome</keyword>
<feature type="region of interest" description="Disordered" evidence="1">
    <location>
        <begin position="251"/>
        <end position="280"/>
    </location>
</feature>
<accession>A0A1M8A457</accession>
<reference evidence="3" key="1">
    <citation type="journal article" date="2017" name="Nucleic Acids Res.">
        <title>Proteogenomics produces comprehensive and highly accurate protein-coding gene annotation in a complete genome assembly of Malassezia sympodialis.</title>
        <authorList>
            <person name="Zhu Y."/>
            <person name="Engstroem P.G."/>
            <person name="Tellgren-Roth C."/>
            <person name="Baudo C.D."/>
            <person name="Kennell J.C."/>
            <person name="Sun S."/>
            <person name="Billmyre R.B."/>
            <person name="Schroeder M.S."/>
            <person name="Andersson A."/>
            <person name="Holm T."/>
            <person name="Sigurgeirsson B."/>
            <person name="Wu G."/>
            <person name="Sankaranarayanan S.R."/>
            <person name="Siddharthan R."/>
            <person name="Sanyal K."/>
            <person name="Lundeberg J."/>
            <person name="Nystedt B."/>
            <person name="Boekhout T."/>
            <person name="Dawson T.L. Jr."/>
            <person name="Heitman J."/>
            <person name="Scheynius A."/>
            <person name="Lehtioe J."/>
        </authorList>
    </citation>
    <scope>NUCLEOTIDE SEQUENCE [LARGE SCALE GENOMIC DNA]</scope>
    <source>
        <strain evidence="3">ATCC 42132</strain>
    </source>
</reference>
<evidence type="ECO:0000256" key="1">
    <source>
        <dbReference type="SAM" id="MobiDB-lite"/>
    </source>
</evidence>
<protein>
    <submittedName>
        <fullName evidence="2">Uncharacterized protein</fullName>
    </submittedName>
</protein>
<name>A0A1M8A457_MALS4</name>
<dbReference type="VEuPathDB" id="FungiDB:MSYG_1567"/>
<gene>
    <name evidence="2" type="ORF">MSYG_1567</name>
</gene>
<dbReference type="Proteomes" id="UP000186303">
    <property type="component" value="Chromosome 2"/>
</dbReference>
<organism evidence="2 3">
    <name type="scientific">Malassezia sympodialis (strain ATCC 42132)</name>
    <name type="common">Atopic eczema-associated yeast</name>
    <dbReference type="NCBI Taxonomy" id="1230383"/>
    <lineage>
        <taxon>Eukaryota</taxon>
        <taxon>Fungi</taxon>
        <taxon>Dikarya</taxon>
        <taxon>Basidiomycota</taxon>
        <taxon>Ustilaginomycotina</taxon>
        <taxon>Malasseziomycetes</taxon>
        <taxon>Malasseziales</taxon>
        <taxon>Malasseziaceae</taxon>
        <taxon>Malassezia</taxon>
    </lineage>
</organism>